<proteinExistence type="predicted"/>
<dbReference type="Proteomes" id="UP000053947">
    <property type="component" value="Unassembled WGS sequence"/>
</dbReference>
<accession>A0A0W0GKQ8</accession>
<name>A0A0W0GKQ8_9CHLR</name>
<dbReference type="PATRIC" id="fig|1217799.6.peg.56"/>
<dbReference type="PANTHER" id="PTHR33169">
    <property type="entry name" value="PADR-FAMILY TRANSCRIPTIONAL REGULATOR"/>
    <property type="match status" value="1"/>
</dbReference>
<evidence type="ECO:0000313" key="2">
    <source>
        <dbReference type="EMBL" id="KTB49145.1"/>
    </source>
</evidence>
<dbReference type="SUPFAM" id="SSF46785">
    <property type="entry name" value="Winged helix' DNA-binding domain"/>
    <property type="match status" value="1"/>
</dbReference>
<dbReference type="EMBL" id="LFDV01000001">
    <property type="protein sequence ID" value="KTB49145.1"/>
    <property type="molecule type" value="Genomic_DNA"/>
</dbReference>
<dbReference type="PANTHER" id="PTHR33169:SF14">
    <property type="entry name" value="TRANSCRIPTIONAL REGULATOR RV3488"/>
    <property type="match status" value="1"/>
</dbReference>
<dbReference type="InterPro" id="IPR036388">
    <property type="entry name" value="WH-like_DNA-bd_sf"/>
</dbReference>
<comment type="caution">
    <text evidence="2">The sequence shown here is derived from an EMBL/GenBank/DDBJ whole genome shotgun (WGS) entry which is preliminary data.</text>
</comment>
<dbReference type="STRING" id="1217799.DEALK_00570"/>
<dbReference type="InterPro" id="IPR052509">
    <property type="entry name" value="Metal_resp_DNA-bind_regulator"/>
</dbReference>
<organism evidence="2 3">
    <name type="scientific">Dehalogenimonas alkenigignens</name>
    <dbReference type="NCBI Taxonomy" id="1217799"/>
    <lineage>
        <taxon>Bacteria</taxon>
        <taxon>Bacillati</taxon>
        <taxon>Chloroflexota</taxon>
        <taxon>Dehalococcoidia</taxon>
        <taxon>Dehalococcoidales</taxon>
        <taxon>Dehalococcoidaceae</taxon>
        <taxon>Dehalogenimonas</taxon>
    </lineage>
</organism>
<evidence type="ECO:0000313" key="3">
    <source>
        <dbReference type="Proteomes" id="UP000053947"/>
    </source>
</evidence>
<dbReference type="InterPro" id="IPR005149">
    <property type="entry name" value="Tscrpt_reg_PadR_N"/>
</dbReference>
<sequence>MLDRNFFLGFIRVHILYHASKEPIYGVELIEELKRHGYALSPGTLYPILHRLEEESLLITEYRIVGGKRRRYYSLTDKGREMLTSARKQIGELMNEVMQG</sequence>
<dbReference type="RefSeq" id="WP_058437614.1">
    <property type="nucleotide sequence ID" value="NZ_KQ758903.1"/>
</dbReference>
<reference evidence="2 3" key="1">
    <citation type="submission" date="2015-06" db="EMBL/GenBank/DDBJ databases">
        <title>Genome sequence of the organohalide-respiring Dehalogenimonas alkenigignens type strain (IP3-3T).</title>
        <authorList>
            <person name="Key T.A."/>
            <person name="Richmond D.P."/>
            <person name="Bowman K.S."/>
            <person name="Cho Y.-J."/>
            <person name="Chun J."/>
            <person name="da Costa M.S."/>
            <person name="Rainey F.A."/>
            <person name="Moe W.M."/>
        </authorList>
    </citation>
    <scope>NUCLEOTIDE SEQUENCE [LARGE SCALE GENOMIC DNA]</scope>
    <source>
        <strain evidence="2 3">IP3-3</strain>
    </source>
</reference>
<evidence type="ECO:0000259" key="1">
    <source>
        <dbReference type="Pfam" id="PF03551"/>
    </source>
</evidence>
<dbReference type="Pfam" id="PF03551">
    <property type="entry name" value="PadR"/>
    <property type="match status" value="1"/>
</dbReference>
<feature type="domain" description="Transcription regulator PadR N-terminal" evidence="1">
    <location>
        <begin position="15"/>
        <end position="84"/>
    </location>
</feature>
<dbReference type="Gene3D" id="1.10.10.10">
    <property type="entry name" value="Winged helix-like DNA-binding domain superfamily/Winged helix DNA-binding domain"/>
    <property type="match status" value="1"/>
</dbReference>
<protein>
    <submittedName>
        <fullName evidence="2">Transcriptional regulator PadR-like family</fullName>
    </submittedName>
</protein>
<gene>
    <name evidence="2" type="ORF">DEALK_00570</name>
</gene>
<dbReference type="OrthoDB" id="9808017at2"/>
<keyword evidence="3" id="KW-1185">Reference proteome</keyword>
<dbReference type="InterPro" id="IPR036390">
    <property type="entry name" value="WH_DNA-bd_sf"/>
</dbReference>
<dbReference type="AlphaFoldDB" id="A0A0W0GKQ8"/>